<name>A0ABD5NYR5_9EURY</name>
<comment type="caution">
    <text evidence="1">The sequence shown here is derived from an EMBL/GenBank/DDBJ whole genome shotgun (WGS) entry which is preliminary data.</text>
</comment>
<accession>A0ABD5NYR5</accession>
<proteinExistence type="predicted"/>
<reference evidence="1 2" key="1">
    <citation type="journal article" date="2014" name="Int. J. Syst. Evol. Microbiol.">
        <title>Complete genome sequence of Corynebacterium casei LMG S-19264T (=DSM 44701T), isolated from a smear-ripened cheese.</title>
        <authorList>
            <consortium name="US DOE Joint Genome Institute (JGI-PGF)"/>
            <person name="Walter F."/>
            <person name="Albersmeier A."/>
            <person name="Kalinowski J."/>
            <person name="Ruckert C."/>
        </authorList>
    </citation>
    <scope>NUCLEOTIDE SEQUENCE [LARGE SCALE GENOMIC DNA]</scope>
    <source>
        <strain evidence="1 2">IBRC-M 10912</strain>
    </source>
</reference>
<dbReference type="GeneID" id="71853882"/>
<dbReference type="RefSeq" id="WP_246974715.1">
    <property type="nucleotide sequence ID" value="NZ_CP095397.1"/>
</dbReference>
<evidence type="ECO:0000313" key="2">
    <source>
        <dbReference type="Proteomes" id="UP001595821"/>
    </source>
</evidence>
<dbReference type="AlphaFoldDB" id="A0ABD5NYR5"/>
<gene>
    <name evidence="1" type="ORF">ACFOZ7_09550</name>
</gene>
<dbReference type="Proteomes" id="UP001595821">
    <property type="component" value="Unassembled WGS sequence"/>
</dbReference>
<dbReference type="EMBL" id="JBHSDJ010000029">
    <property type="protein sequence ID" value="MFC4247238.1"/>
    <property type="molecule type" value="Genomic_DNA"/>
</dbReference>
<protein>
    <recommendedName>
        <fullName evidence="3">Small CPxCG-related zinc finger protein</fullName>
    </recommendedName>
</protein>
<organism evidence="1 2">
    <name type="scientific">Natribaculum luteum</name>
    <dbReference type="NCBI Taxonomy" id="1586232"/>
    <lineage>
        <taxon>Archaea</taxon>
        <taxon>Methanobacteriati</taxon>
        <taxon>Methanobacteriota</taxon>
        <taxon>Stenosarchaea group</taxon>
        <taxon>Halobacteria</taxon>
        <taxon>Halobacteriales</taxon>
        <taxon>Natrialbaceae</taxon>
        <taxon>Natribaculum</taxon>
    </lineage>
</organism>
<evidence type="ECO:0000313" key="1">
    <source>
        <dbReference type="EMBL" id="MFC4247238.1"/>
    </source>
</evidence>
<evidence type="ECO:0008006" key="3">
    <source>
        <dbReference type="Google" id="ProtNLM"/>
    </source>
</evidence>
<sequence>MTVTCDECGDDADPEKVKMLMRPGTDDDETYLLCVWCQTGYPRDRQYAPHPADLEGE</sequence>